<gene>
    <name evidence="1" type="ORF">A6769_17235</name>
</gene>
<evidence type="ECO:0000313" key="2">
    <source>
        <dbReference type="Proteomes" id="UP000252085"/>
    </source>
</evidence>
<dbReference type="AlphaFoldDB" id="A0A367RHL2"/>
<name>A0A367RHL2_NOSPU</name>
<evidence type="ECO:0000313" key="1">
    <source>
        <dbReference type="EMBL" id="RCJ36058.1"/>
    </source>
</evidence>
<dbReference type="Proteomes" id="UP000252085">
    <property type="component" value="Unassembled WGS sequence"/>
</dbReference>
<sequence>MQLHIKLVLGYLLHHRAAKENVQSRLPENDFRDAVCKFLRQEGKRSTAETINFKMETLVKDGDRLVLITEANDLFGFDIRSFQEFFAAVHLVENAEDTAQRFESLKNIIYLAHWRNVALFFVGRIARSHKGEANKILRLCKEIDQTKTNHYLRPGAWFALEIASDGAFSKINPDLQYEFIEYGLKVLDTGLNTEQKEALESFIEQLSQEDKQESLHPLLEEKLRSLPDSCSETVLELYGQHFGAKKPFQDKINALLQTQRETTVITALCLAMSYKSEPSWMVERLQDYWDYYKKIFSERGFSSSEIKMWLSSLEYTEAVLRNWSIYEDQANELAEIFSLGVYYNSSSSEQELIGEFLKPKTLSEQLILLLRCSRLLIELSMKINKRRNILIYGEEQDISQHAIAIRMMRIGLEPSDCMPKEVIDNIEELLQCHNLIPRLEVSLWSLLWFFKEPHLDHISVFMERLKLIYRTSSLSKKWWRSFALRENWPLLNLAVDKQLVEEQDSVNRLLPFLEAKKQIAIFKEIEEAILKYKQQSDDRQHLQKLIIAIHTQMRLDELLPELLPLANQIGISVEDLAEAYIYSPISFSTLKCESDELYKILTIAEEAIKQHKRLSRILMNLIELEWSSDPMFLRKTQEILELILTTWSQSLDDTITNLCWVYFLKILSYYTPIQRIILLVFNTLPLKELLLNKRELYLSGISNNFLLKSTDVLESFLSHEDENVRIGSVFLLYLIFRSSMKSYKFSKKAKIQEAINLCFNADAGWSLINSDSNKHSLLGILYLTLSDYPIENINYRQMLLAALQQTQIIEKEEAWVKMLREIQMPVDKHETWHNLLEEILKKPWNYSNLVLSAAMERYQETSNNADAL</sequence>
<dbReference type="EMBL" id="LXQE01000150">
    <property type="protein sequence ID" value="RCJ36058.1"/>
    <property type="molecule type" value="Genomic_DNA"/>
</dbReference>
<accession>A0A367RHL2</accession>
<protein>
    <submittedName>
        <fullName evidence="1">Uncharacterized protein</fullName>
    </submittedName>
</protein>
<organism evidence="1 2">
    <name type="scientific">Nostoc punctiforme NIES-2108</name>
    <dbReference type="NCBI Taxonomy" id="1356359"/>
    <lineage>
        <taxon>Bacteria</taxon>
        <taxon>Bacillati</taxon>
        <taxon>Cyanobacteriota</taxon>
        <taxon>Cyanophyceae</taxon>
        <taxon>Nostocales</taxon>
        <taxon>Nostocaceae</taxon>
        <taxon>Nostoc</taxon>
    </lineage>
</organism>
<reference evidence="1 2" key="1">
    <citation type="submission" date="2016-04" db="EMBL/GenBank/DDBJ databases">
        <authorList>
            <person name="Evans L.H."/>
            <person name="Alamgir A."/>
            <person name="Owens N."/>
            <person name="Weber N.D."/>
            <person name="Virtaneva K."/>
            <person name="Barbian K."/>
            <person name="Babar A."/>
            <person name="Rosenke K."/>
        </authorList>
    </citation>
    <scope>NUCLEOTIDE SEQUENCE [LARGE SCALE GENOMIC DNA]</scope>
    <source>
        <strain evidence="1">NIES-2108</strain>
    </source>
</reference>
<comment type="caution">
    <text evidence="1">The sequence shown here is derived from an EMBL/GenBank/DDBJ whole genome shotgun (WGS) entry which is preliminary data.</text>
</comment>
<proteinExistence type="predicted"/>